<keyword evidence="3" id="KW-0378">Hydrolase</keyword>
<gene>
    <name evidence="8" type="ORF">HXX02_09105</name>
</gene>
<dbReference type="InterPro" id="IPR007280">
    <property type="entry name" value="Peptidase_C_arc/bac"/>
</dbReference>
<evidence type="ECO:0000256" key="5">
    <source>
        <dbReference type="SAM" id="MobiDB-lite"/>
    </source>
</evidence>
<dbReference type="PANTHER" id="PTHR36175:SF1">
    <property type="entry name" value="CYANOPHYCINASE"/>
    <property type="match status" value="1"/>
</dbReference>
<feature type="region of interest" description="Disordered" evidence="5">
    <location>
        <begin position="131"/>
        <end position="169"/>
    </location>
</feature>
<dbReference type="EMBL" id="JACASI010000025">
    <property type="protein sequence ID" value="MCQ3829606.1"/>
    <property type="molecule type" value="Genomic_DNA"/>
</dbReference>
<dbReference type="Pfam" id="PF04151">
    <property type="entry name" value="PPC"/>
    <property type="match status" value="1"/>
</dbReference>
<keyword evidence="2" id="KW-0645">Protease</keyword>
<keyword evidence="9" id="KW-1185">Reference proteome</keyword>
<evidence type="ECO:0000259" key="7">
    <source>
        <dbReference type="Pfam" id="PF04151"/>
    </source>
</evidence>
<feature type="domain" description="Peptidase C-terminal archaeal/bacterial" evidence="7">
    <location>
        <begin position="54"/>
        <end position="118"/>
    </location>
</feature>
<dbReference type="PANTHER" id="PTHR36175">
    <property type="entry name" value="CYANOPHYCINASE"/>
    <property type="match status" value="1"/>
</dbReference>
<feature type="compositionally biased region" description="Gly residues" evidence="5">
    <location>
        <begin position="140"/>
        <end position="157"/>
    </location>
</feature>
<dbReference type="RefSeq" id="WP_255874409.1">
    <property type="nucleotide sequence ID" value="NZ_JACASI010000025.1"/>
</dbReference>
<dbReference type="SUPFAM" id="SSF89260">
    <property type="entry name" value="Collagen-binding domain"/>
    <property type="match status" value="1"/>
</dbReference>
<reference evidence="8" key="1">
    <citation type="thesis" date="2020" institute="Technische Universitat Dresden" country="Dresden, Germany">
        <title>The Agarolytic System of Microbulbifer elongatus PORT2, Isolated from Batu Karas, Pangandaran West Java Indonesia.</title>
        <authorList>
            <person name="Anggraeni S.R."/>
        </authorList>
    </citation>
    <scope>NUCLEOTIDE SEQUENCE</scope>
    <source>
        <strain evidence="8">PORT2</strain>
    </source>
</reference>
<organism evidence="8 9">
    <name type="scientific">Microbulbifer elongatus</name>
    <dbReference type="NCBI Taxonomy" id="86173"/>
    <lineage>
        <taxon>Bacteria</taxon>
        <taxon>Pseudomonadati</taxon>
        <taxon>Pseudomonadota</taxon>
        <taxon>Gammaproteobacteria</taxon>
        <taxon>Cellvibrionales</taxon>
        <taxon>Microbulbiferaceae</taxon>
        <taxon>Microbulbifer</taxon>
    </lineage>
</organism>
<evidence type="ECO:0000256" key="6">
    <source>
        <dbReference type="SAM" id="SignalP"/>
    </source>
</evidence>
<feature type="signal peptide" evidence="6">
    <location>
        <begin position="1"/>
        <end position="20"/>
    </location>
</feature>
<dbReference type="InterPro" id="IPR029062">
    <property type="entry name" value="Class_I_gatase-like"/>
</dbReference>
<dbReference type="SUPFAM" id="SSF52317">
    <property type="entry name" value="Class I glutamine amidotransferase-like"/>
    <property type="match status" value="1"/>
</dbReference>
<dbReference type="Gene3D" id="2.60.120.380">
    <property type="match status" value="1"/>
</dbReference>
<feature type="chain" id="PRO_5045248595" evidence="6">
    <location>
        <begin position="21"/>
        <end position="468"/>
    </location>
</feature>
<evidence type="ECO:0000256" key="3">
    <source>
        <dbReference type="ARBA" id="ARBA00022801"/>
    </source>
</evidence>
<dbReference type="InterPro" id="IPR005320">
    <property type="entry name" value="Peptidase_S51"/>
</dbReference>
<keyword evidence="4" id="KW-0720">Serine protease</keyword>
<evidence type="ECO:0000256" key="2">
    <source>
        <dbReference type="ARBA" id="ARBA00022670"/>
    </source>
</evidence>
<evidence type="ECO:0000313" key="8">
    <source>
        <dbReference type="EMBL" id="MCQ3829606.1"/>
    </source>
</evidence>
<dbReference type="Proteomes" id="UP001205566">
    <property type="component" value="Unassembled WGS sequence"/>
</dbReference>
<protein>
    <submittedName>
        <fullName evidence="8">Type 1 glutamine amidotransferase-like domain-containing protein</fullName>
    </submittedName>
</protein>
<proteinExistence type="inferred from homology"/>
<evidence type="ECO:0000256" key="4">
    <source>
        <dbReference type="ARBA" id="ARBA00022825"/>
    </source>
</evidence>
<accession>A0ABT1P3K1</accession>
<comment type="caution">
    <text evidence="8">The sequence shown here is derived from an EMBL/GenBank/DDBJ whole genome shotgun (WGS) entry which is preliminary data.</text>
</comment>
<dbReference type="CDD" id="cd03145">
    <property type="entry name" value="GAT1_cyanophycinase"/>
    <property type="match status" value="1"/>
</dbReference>
<dbReference type="Pfam" id="PF03575">
    <property type="entry name" value="Peptidase_S51"/>
    <property type="match status" value="1"/>
</dbReference>
<dbReference type="Gene3D" id="3.40.50.880">
    <property type="match status" value="1"/>
</dbReference>
<keyword evidence="6" id="KW-0732">Signal</keyword>
<comment type="similarity">
    <text evidence="1">Belongs to the peptidase S51 family.</text>
</comment>
<dbReference type="PROSITE" id="PS51257">
    <property type="entry name" value="PROKAR_LIPOPROTEIN"/>
    <property type="match status" value="1"/>
</dbReference>
<evidence type="ECO:0000313" key="9">
    <source>
        <dbReference type="Proteomes" id="UP001205566"/>
    </source>
</evidence>
<name>A0ABT1P3K1_9GAMM</name>
<sequence>MKGKLAALFILSAMSQVSLACISVESESNDSESDASGPVCSAQPVAGSIANRRDQDWYHFDVTSASILNISLDHSSGDDFDWHLYDAASRLYSAETSNRPEAASVSVAGDGLYTLKVTRYKGRGDYTLTVDGIPGSSSGSSGGSSGGGSSSGGGDCGLGSRPSKPGGLTNYMTGNAEDICVTQSQGGLLVMGGGTDVDAAFTRRVAPKLGGGDVVVLRTSGSDGYNDYLKNLLNADSVETLMVDRVQFANDPYVEWAVRSAEFVWIAGGDQSDYLNQWQGTALQQALDDVIARGAVLGGTSAGAAVQSEHIYDPDGVLGAYSDEAVSDLCHEYINISSNFLTTPVMQSVIVDTHFAERDRMGRLMAFMAGLPAGISGIGVDEATSIYFTEDGNGVVDGNGHVYVLREGAQTSRTQAVCGQPVIYEDVVRYKLSEFDAFNILTGQTTVNGKLIGIDGRSSSFYINQPYE</sequence>
<evidence type="ECO:0000256" key="1">
    <source>
        <dbReference type="ARBA" id="ARBA00006534"/>
    </source>
</evidence>